<evidence type="ECO:0000313" key="1">
    <source>
        <dbReference type="EMBL" id="KKL28089.1"/>
    </source>
</evidence>
<proteinExistence type="predicted"/>
<dbReference type="AlphaFoldDB" id="A0A0F9C1Q7"/>
<protein>
    <submittedName>
        <fullName evidence="1">Uncharacterized protein</fullName>
    </submittedName>
</protein>
<name>A0A0F9C1Q7_9ZZZZ</name>
<gene>
    <name evidence="1" type="ORF">LCGC14_2378650</name>
</gene>
<comment type="caution">
    <text evidence="1">The sequence shown here is derived from an EMBL/GenBank/DDBJ whole genome shotgun (WGS) entry which is preliminary data.</text>
</comment>
<dbReference type="EMBL" id="LAZR01035219">
    <property type="protein sequence ID" value="KKL28089.1"/>
    <property type="molecule type" value="Genomic_DNA"/>
</dbReference>
<sequence length="211" mass="23653">MPRMCVSCVANSNKYVILGYMNVIVTPIERIQLLAARILATHPVGRGLCLVGGFRYRLLNESARASNDIGYHWEGDLQEKQMEVVEVFRNKLLPEVKRQLGYDGDVRSATGPDAESPVVRTVELAFYRVTEPESRIEIPVDIIGVARLDMPMVRTVEGTVFLTISDADMIESKILACLARSFLQVRDVLDIFLFQDALRPDSPSRLSQKLG</sequence>
<reference evidence="1" key="1">
    <citation type="journal article" date="2015" name="Nature">
        <title>Complex archaea that bridge the gap between prokaryotes and eukaryotes.</title>
        <authorList>
            <person name="Spang A."/>
            <person name="Saw J.H."/>
            <person name="Jorgensen S.L."/>
            <person name="Zaremba-Niedzwiedzka K."/>
            <person name="Martijn J."/>
            <person name="Lind A.E."/>
            <person name="van Eijk R."/>
            <person name="Schleper C."/>
            <person name="Guy L."/>
            <person name="Ettema T.J."/>
        </authorList>
    </citation>
    <scope>NUCLEOTIDE SEQUENCE</scope>
</reference>
<organism evidence="1">
    <name type="scientific">marine sediment metagenome</name>
    <dbReference type="NCBI Taxonomy" id="412755"/>
    <lineage>
        <taxon>unclassified sequences</taxon>
        <taxon>metagenomes</taxon>
        <taxon>ecological metagenomes</taxon>
    </lineage>
</organism>
<feature type="non-terminal residue" evidence="1">
    <location>
        <position position="211"/>
    </location>
</feature>
<accession>A0A0F9C1Q7</accession>